<dbReference type="PANTHER" id="PTHR11783">
    <property type="entry name" value="SULFOTRANSFERASE SULT"/>
    <property type="match status" value="1"/>
</dbReference>
<accession>C1BNN6</accession>
<dbReference type="EMBL" id="BT076215">
    <property type="protein sequence ID" value="ACO10639.1"/>
    <property type="molecule type" value="mRNA"/>
</dbReference>
<dbReference type="Gene3D" id="3.40.50.300">
    <property type="entry name" value="P-loop containing nucleotide triphosphate hydrolases"/>
    <property type="match status" value="1"/>
</dbReference>
<reference evidence="4" key="1">
    <citation type="submission" date="2009-03" db="EMBL/GenBank/DDBJ databases">
        <title>Caligus rogercresseyi ESTs and full-length cDNAs.</title>
        <authorList>
            <person name="Yasuike M."/>
            <person name="von Schalburg K."/>
            <person name="Cooper G."/>
            <person name="Leong J."/>
            <person name="Jones S.R.M."/>
            <person name="Koop B.F."/>
        </authorList>
    </citation>
    <scope>NUCLEOTIDE SEQUENCE</scope>
    <source>
        <tissue evidence="4">Whole tissue</tissue>
    </source>
</reference>
<keyword evidence="2 4" id="KW-0808">Transferase</keyword>
<dbReference type="GO" id="GO:0008146">
    <property type="term" value="F:sulfotransferase activity"/>
    <property type="evidence" value="ECO:0007669"/>
    <property type="project" value="InterPro"/>
</dbReference>
<proteinExistence type="evidence at transcript level"/>
<dbReference type="InterPro" id="IPR000863">
    <property type="entry name" value="Sulfotransferase_dom"/>
</dbReference>
<dbReference type="InterPro" id="IPR027417">
    <property type="entry name" value="P-loop_NTPase"/>
</dbReference>
<evidence type="ECO:0000256" key="1">
    <source>
        <dbReference type="ARBA" id="ARBA00005771"/>
    </source>
</evidence>
<dbReference type="Pfam" id="PF00685">
    <property type="entry name" value="Sulfotransfer_1"/>
    <property type="match status" value="1"/>
</dbReference>
<evidence type="ECO:0000259" key="3">
    <source>
        <dbReference type="Pfam" id="PF00685"/>
    </source>
</evidence>
<gene>
    <name evidence="4" type="primary">ST1A1</name>
</gene>
<comment type="similarity">
    <text evidence="1">Belongs to the sulfotransferase 1 family.</text>
</comment>
<protein>
    <submittedName>
        <fullName evidence="4">Sulfotransferase 1A1</fullName>
    </submittedName>
</protein>
<dbReference type="SUPFAM" id="SSF52540">
    <property type="entry name" value="P-loop containing nucleoside triphosphate hydrolases"/>
    <property type="match status" value="1"/>
</dbReference>
<organism evidence="4">
    <name type="scientific">Caligus rogercresseyi</name>
    <name type="common">Sea louse</name>
    <dbReference type="NCBI Taxonomy" id="217165"/>
    <lineage>
        <taxon>Eukaryota</taxon>
        <taxon>Metazoa</taxon>
        <taxon>Ecdysozoa</taxon>
        <taxon>Arthropoda</taxon>
        <taxon>Crustacea</taxon>
        <taxon>Multicrustacea</taxon>
        <taxon>Hexanauplia</taxon>
        <taxon>Copepoda</taxon>
        <taxon>Siphonostomatoida</taxon>
        <taxon>Caligidae</taxon>
        <taxon>Caligus</taxon>
    </lineage>
</organism>
<evidence type="ECO:0000313" key="4">
    <source>
        <dbReference type="EMBL" id="ACO10639.1"/>
    </source>
</evidence>
<dbReference type="AlphaFoldDB" id="C1BNN6"/>
<evidence type="ECO:0000256" key="2">
    <source>
        <dbReference type="ARBA" id="ARBA00022679"/>
    </source>
</evidence>
<feature type="domain" description="Sulfotransferase" evidence="3">
    <location>
        <begin position="98"/>
        <end position="346"/>
    </location>
</feature>
<sequence>MSSSSAAPAINKPHWMLCLGLECMRRGEGYNETISSTTTIMDSLLSPIPEKEREERSKHWTGPMTAMVDMVHGEKDFYMPKRFLEIQDEVRGLEIREDDLFIVSYPKAGTTWSQEMVWQLREGMNLEGGRVAIPKRVPFIEVECLVQRGPGAPDKSVEGFKTLPSPRIGKTHLRSPYLPKDLLSTKGKVIYVTRNPKDVCVSFYHHEKLLNNHQYTGSFEKFAELFLEGKVAYGSYWEHLKYGLEIRQLKNVLFITYEDMKKDIKTEMRRVLEFMEWPELSQKKLDALADHLSFSSCKVNPALNFNPDGDELDEKNPKEFIRKGVVGDWKNMFSTELSEAFDAKMKSYPELMDFTMQYDA</sequence>
<name>C1BNN6_CALRO</name>